<protein>
    <submittedName>
        <fullName evidence="1">ATP-dependent DNA helicase pif1</fullName>
    </submittedName>
</protein>
<accession>A0A8H3ZZI4</accession>
<dbReference type="OrthoDB" id="2374784at2759"/>
<keyword evidence="1" id="KW-0347">Helicase</keyword>
<organism evidence="1 2">
    <name type="scientific">Gigaspora margarita</name>
    <dbReference type="NCBI Taxonomy" id="4874"/>
    <lineage>
        <taxon>Eukaryota</taxon>
        <taxon>Fungi</taxon>
        <taxon>Fungi incertae sedis</taxon>
        <taxon>Mucoromycota</taxon>
        <taxon>Glomeromycotina</taxon>
        <taxon>Glomeromycetes</taxon>
        <taxon>Diversisporales</taxon>
        <taxon>Gigasporaceae</taxon>
        <taxon>Gigaspora</taxon>
    </lineage>
</organism>
<dbReference type="AlphaFoldDB" id="A0A8H3ZZI4"/>
<dbReference type="EMBL" id="WTPW01003163">
    <property type="protein sequence ID" value="KAF0352336.1"/>
    <property type="molecule type" value="Genomic_DNA"/>
</dbReference>
<keyword evidence="2" id="KW-1185">Reference proteome</keyword>
<gene>
    <name evidence="1" type="ORF">F8M41_015247</name>
</gene>
<evidence type="ECO:0000313" key="2">
    <source>
        <dbReference type="Proteomes" id="UP000439903"/>
    </source>
</evidence>
<evidence type="ECO:0000313" key="1">
    <source>
        <dbReference type="EMBL" id="KAF0352336.1"/>
    </source>
</evidence>
<dbReference type="Proteomes" id="UP000439903">
    <property type="component" value="Unassembled WGS sequence"/>
</dbReference>
<comment type="caution">
    <text evidence="1">The sequence shown here is derived from an EMBL/GenBank/DDBJ whole genome shotgun (WGS) entry which is preliminary data.</text>
</comment>
<keyword evidence="1" id="KW-0378">Hydrolase</keyword>
<reference evidence="1 2" key="1">
    <citation type="journal article" date="2019" name="Environ. Microbiol.">
        <title>At the nexus of three kingdoms: the genome of the mycorrhizal fungus Gigaspora margarita provides insights into plant, endobacterial and fungal interactions.</title>
        <authorList>
            <person name="Venice F."/>
            <person name="Ghignone S."/>
            <person name="Salvioli di Fossalunga A."/>
            <person name="Amselem J."/>
            <person name="Novero M."/>
            <person name="Xianan X."/>
            <person name="Sedzielewska Toro K."/>
            <person name="Morin E."/>
            <person name="Lipzen A."/>
            <person name="Grigoriev I.V."/>
            <person name="Henrissat B."/>
            <person name="Martin F.M."/>
            <person name="Bonfante P."/>
        </authorList>
    </citation>
    <scope>NUCLEOTIDE SEQUENCE [LARGE SCALE GENOMIC DNA]</scope>
    <source>
        <strain evidence="1 2">BEG34</strain>
    </source>
</reference>
<name>A0A8H3ZZI4_GIGMA</name>
<dbReference type="GO" id="GO:0004386">
    <property type="term" value="F:helicase activity"/>
    <property type="evidence" value="ECO:0007669"/>
    <property type="project" value="UniProtKB-KW"/>
</dbReference>
<keyword evidence="1" id="KW-0067">ATP-binding</keyword>
<keyword evidence="1" id="KW-0547">Nucleotide-binding</keyword>
<sequence length="291" mass="33782">MTRFDCHGNLVIRIDIPASRVIVKLKHDILHERPIDVTTPMEIREEIKANLHMDPIQLRMYLNDKFDIMKITAQQIRYWWSFYNQNFYKSEEDHVNSAYNFLKSNQAAGCNFCFELLTSQVIAIGFTTPLFGKIKSISEVHCDATYKTAKGHFELYGIICCFEGAGYPLAYLILDTKKVSENEPKDECRTHALSGFFAIKCSNIDAELFTQTDILETNFLVDDDSENFNPELHQDCKAKVIALGRLVEHLNNELSENNLRHVKNVVDNMKRTFTVIDDIELLQCKRQYFYL</sequence>
<proteinExistence type="predicted"/>